<dbReference type="GO" id="GO:0033038">
    <property type="term" value="F:bitter taste receptor activity"/>
    <property type="evidence" value="ECO:0007669"/>
    <property type="project" value="InterPro"/>
</dbReference>
<dbReference type="PROSITE" id="PS50262">
    <property type="entry name" value="G_PROTEIN_RECEP_F1_2"/>
    <property type="match status" value="1"/>
</dbReference>
<protein>
    <recommendedName>
        <fullName evidence="13">Taste receptor type 2</fullName>
    </recommendedName>
</protein>
<evidence type="ECO:0000256" key="1">
    <source>
        <dbReference type="ARBA" id="ARBA00004141"/>
    </source>
</evidence>
<dbReference type="PANTHER" id="PTHR11394:SF70">
    <property type="entry name" value="TASTE RECEPTOR TYPE 2 MEMBER 42"/>
    <property type="match status" value="1"/>
</dbReference>
<evidence type="ECO:0000256" key="14">
    <source>
        <dbReference type="SAM" id="Phobius"/>
    </source>
</evidence>
<evidence type="ECO:0000313" key="17">
    <source>
        <dbReference type="Proteomes" id="UP001152836"/>
    </source>
</evidence>
<comment type="function">
    <text evidence="11">Receptor that may play a role in the perception of bitterness and is gustducin-linked. May play a role in sensing the chemical composition of the gastrointestinal content. The activity of this receptor may stimulate alpha gustducin, mediate PLC-beta-2 activation and lead to the gating of TRPM5.</text>
</comment>
<dbReference type="Pfam" id="PF05296">
    <property type="entry name" value="TAS2R"/>
    <property type="match status" value="1"/>
</dbReference>
<feature type="transmembrane region" description="Helical" evidence="14">
    <location>
        <begin position="80"/>
        <end position="101"/>
    </location>
</feature>
<keyword evidence="6 14" id="KW-1133">Transmembrane helix</keyword>
<dbReference type="GO" id="GO:0004930">
    <property type="term" value="F:G protein-coupled receptor activity"/>
    <property type="evidence" value="ECO:0007669"/>
    <property type="project" value="UniProtKB-KW"/>
</dbReference>
<accession>A0AAV0A9A7</accession>
<dbReference type="AlphaFoldDB" id="A0AAV0A9A7"/>
<gene>
    <name evidence="16" type="primary">Tas2r131</name>
    <name evidence="16" type="ORF">PHOROB_LOCUS16950</name>
</gene>
<evidence type="ECO:0000256" key="3">
    <source>
        <dbReference type="ARBA" id="ARBA00022480"/>
    </source>
</evidence>
<keyword evidence="8 13" id="KW-0472">Membrane</keyword>
<dbReference type="CDD" id="cd15024">
    <property type="entry name" value="7tm_TAS2R42"/>
    <property type="match status" value="1"/>
</dbReference>
<evidence type="ECO:0000259" key="15">
    <source>
        <dbReference type="PROSITE" id="PS50262"/>
    </source>
</evidence>
<evidence type="ECO:0000256" key="11">
    <source>
        <dbReference type="ARBA" id="ARBA00024847"/>
    </source>
</evidence>
<evidence type="ECO:0000256" key="2">
    <source>
        <dbReference type="ARBA" id="ARBA00007376"/>
    </source>
</evidence>
<dbReference type="InterPro" id="IPR007960">
    <property type="entry name" value="TAS2R"/>
</dbReference>
<comment type="subcellular location">
    <subcellularLocation>
        <location evidence="1 13">Membrane</location>
        <topology evidence="1 13">Multi-pass membrane protein</topology>
    </subcellularLocation>
</comment>
<comment type="caution">
    <text evidence="16">The sequence shown here is derived from an EMBL/GenBank/DDBJ whole genome shotgun (WGS) entry which is preliminary data.</text>
</comment>
<proteinExistence type="inferred from homology"/>
<evidence type="ECO:0000256" key="9">
    <source>
        <dbReference type="ARBA" id="ARBA00023170"/>
    </source>
</evidence>
<dbReference type="SUPFAM" id="SSF81321">
    <property type="entry name" value="Family A G protein-coupled receptor-like"/>
    <property type="match status" value="1"/>
</dbReference>
<feature type="domain" description="G-protein coupled receptors family 1 profile" evidence="15">
    <location>
        <begin position="16"/>
        <end position="236"/>
    </location>
</feature>
<feature type="transmembrane region" description="Helical" evidence="14">
    <location>
        <begin position="37"/>
        <end position="60"/>
    </location>
</feature>
<keyword evidence="17" id="KW-1185">Reference proteome</keyword>
<feature type="transmembrane region" description="Helical" evidence="14">
    <location>
        <begin position="226"/>
        <end position="248"/>
    </location>
</feature>
<evidence type="ECO:0000256" key="6">
    <source>
        <dbReference type="ARBA" id="ARBA00022989"/>
    </source>
</evidence>
<evidence type="ECO:0000256" key="13">
    <source>
        <dbReference type="RuleBase" id="RU004424"/>
    </source>
</evidence>
<keyword evidence="9 13" id="KW-0675">Receptor</keyword>
<dbReference type="PANTHER" id="PTHR11394">
    <property type="entry name" value="TASTE RECEPTOR TYPE 2"/>
    <property type="match status" value="1"/>
</dbReference>
<organism evidence="16 17">
    <name type="scientific">Phodopus roborovskii</name>
    <name type="common">Roborovski's desert hamster</name>
    <name type="synonym">Cricetulus roborovskii</name>
    <dbReference type="NCBI Taxonomy" id="109678"/>
    <lineage>
        <taxon>Eukaryota</taxon>
        <taxon>Metazoa</taxon>
        <taxon>Chordata</taxon>
        <taxon>Craniata</taxon>
        <taxon>Vertebrata</taxon>
        <taxon>Euteleostomi</taxon>
        <taxon>Mammalia</taxon>
        <taxon>Eutheria</taxon>
        <taxon>Euarchontoglires</taxon>
        <taxon>Glires</taxon>
        <taxon>Rodentia</taxon>
        <taxon>Myomorpha</taxon>
        <taxon>Muroidea</taxon>
        <taxon>Cricetidae</taxon>
        <taxon>Cricetinae</taxon>
        <taxon>Phodopus</taxon>
    </lineage>
</organism>
<dbReference type="EMBL" id="CALSGD010001622">
    <property type="protein sequence ID" value="CAH7426896.1"/>
    <property type="molecule type" value="Genomic_DNA"/>
</dbReference>
<feature type="transmembrane region" description="Helical" evidence="14">
    <location>
        <begin position="6"/>
        <end position="25"/>
    </location>
</feature>
<evidence type="ECO:0000313" key="16">
    <source>
        <dbReference type="EMBL" id="CAH7426896.1"/>
    </source>
</evidence>
<feature type="transmembrane region" description="Helical" evidence="14">
    <location>
        <begin position="121"/>
        <end position="140"/>
    </location>
</feature>
<keyword evidence="10 13" id="KW-0807">Transducer</keyword>
<sequence>MYTILVTAGFTTGMLGNAFIGLVNCSDWVKNQKITFINFLLICLAVSRTSSLLVIFIDAIILELAPCFYDSYSLIKCSDILWVVTDQLSTWFATCLSIFYFLKIAHFSHPLFLWLKWRMRIVVAVFLVFSLFSLISYFLLLETFPILREIYMITERNLTLFSETSKTTAVKSLFFFSLMYLVPLFVSVASLILLFLSLVKHSRNLNLISTSSEDSRTKVHKKAMKMLLAFLILFTLHIFFMQLARWLFIFLPGNRSTNSVLLTLIIFPLSHSLILILSNSKLRQTAVRALQHLKSQLEEMILSLHRVSGVFPKWIS</sequence>
<reference evidence="16" key="1">
    <citation type="submission" date="2022-06" db="EMBL/GenBank/DDBJ databases">
        <authorList>
            <person name="Andreotti S."/>
            <person name="Wyler E."/>
        </authorList>
    </citation>
    <scope>NUCLEOTIDE SEQUENCE</scope>
</reference>
<keyword evidence="4 13" id="KW-0716">Sensory transduction</keyword>
<dbReference type="GO" id="GO:0016020">
    <property type="term" value="C:membrane"/>
    <property type="evidence" value="ECO:0007669"/>
    <property type="project" value="UniProtKB-SubCell"/>
</dbReference>
<dbReference type="Proteomes" id="UP001152836">
    <property type="component" value="Unassembled WGS sequence"/>
</dbReference>
<keyword evidence="7 13" id="KW-0297">G-protein coupled receptor</keyword>
<keyword evidence="3 13" id="KW-0919">Taste</keyword>
<evidence type="ECO:0000256" key="10">
    <source>
        <dbReference type="ARBA" id="ARBA00023224"/>
    </source>
</evidence>
<dbReference type="FunFam" id="1.20.1070.10:FF:000055">
    <property type="entry name" value="Taste receptor type 2"/>
    <property type="match status" value="1"/>
</dbReference>
<evidence type="ECO:0000256" key="7">
    <source>
        <dbReference type="ARBA" id="ARBA00023040"/>
    </source>
</evidence>
<keyword evidence="5 13" id="KW-0812">Transmembrane</keyword>
<evidence type="ECO:0000256" key="8">
    <source>
        <dbReference type="ARBA" id="ARBA00023136"/>
    </source>
</evidence>
<evidence type="ECO:0000256" key="12">
    <source>
        <dbReference type="RuleBase" id="RU004423"/>
    </source>
</evidence>
<evidence type="ECO:0000256" key="4">
    <source>
        <dbReference type="ARBA" id="ARBA00022606"/>
    </source>
</evidence>
<comment type="similarity">
    <text evidence="2 12">Belongs to the G-protein coupled receptor T2R family.</text>
</comment>
<name>A0AAV0A9A7_PHORO</name>
<dbReference type="InterPro" id="IPR017452">
    <property type="entry name" value="GPCR_Rhodpsn_7TM"/>
</dbReference>
<feature type="transmembrane region" description="Helical" evidence="14">
    <location>
        <begin position="173"/>
        <end position="199"/>
    </location>
</feature>
<dbReference type="Gene3D" id="1.20.1070.10">
    <property type="entry name" value="Rhodopsin 7-helix transmembrane proteins"/>
    <property type="match status" value="1"/>
</dbReference>
<evidence type="ECO:0000256" key="5">
    <source>
        <dbReference type="ARBA" id="ARBA00022692"/>
    </source>
</evidence>
<feature type="transmembrane region" description="Helical" evidence="14">
    <location>
        <begin position="260"/>
        <end position="278"/>
    </location>
</feature>